<dbReference type="GO" id="GO:0035973">
    <property type="term" value="P:aggrephagy"/>
    <property type="evidence" value="ECO:0007669"/>
    <property type="project" value="TreeGrafter"/>
</dbReference>
<dbReference type="GO" id="GO:0016235">
    <property type="term" value="C:aggresome"/>
    <property type="evidence" value="ECO:0007669"/>
    <property type="project" value="TreeGrafter"/>
</dbReference>
<dbReference type="GO" id="GO:0000423">
    <property type="term" value="P:mitophagy"/>
    <property type="evidence" value="ECO:0007669"/>
    <property type="project" value="TreeGrafter"/>
</dbReference>
<dbReference type="PROSITE" id="PS50135">
    <property type="entry name" value="ZF_ZZ_2"/>
    <property type="match status" value="3"/>
</dbReference>
<dbReference type="Proteomes" id="UP001182556">
    <property type="component" value="Unassembled WGS sequence"/>
</dbReference>
<dbReference type="GO" id="GO:0044753">
    <property type="term" value="C:amphisome"/>
    <property type="evidence" value="ECO:0007669"/>
    <property type="project" value="TreeGrafter"/>
</dbReference>
<dbReference type="GO" id="GO:0070530">
    <property type="term" value="F:K63-linked polyubiquitin modification-dependent protein binding"/>
    <property type="evidence" value="ECO:0007669"/>
    <property type="project" value="TreeGrafter"/>
</dbReference>
<protein>
    <recommendedName>
        <fullName evidence="6">ZZ-type domain-containing protein</fullName>
    </recommendedName>
</protein>
<evidence type="ECO:0000259" key="6">
    <source>
        <dbReference type="PROSITE" id="PS50135"/>
    </source>
</evidence>
<organism evidence="7 8">
    <name type="scientific">Papiliotrema laurentii</name>
    <name type="common">Cryptococcus laurentii</name>
    <dbReference type="NCBI Taxonomy" id="5418"/>
    <lineage>
        <taxon>Eukaryota</taxon>
        <taxon>Fungi</taxon>
        <taxon>Dikarya</taxon>
        <taxon>Basidiomycota</taxon>
        <taxon>Agaricomycotina</taxon>
        <taxon>Tremellomycetes</taxon>
        <taxon>Tremellales</taxon>
        <taxon>Rhynchogastremaceae</taxon>
        <taxon>Papiliotrema</taxon>
    </lineage>
</organism>
<dbReference type="GO" id="GO:0008270">
    <property type="term" value="F:zinc ion binding"/>
    <property type="evidence" value="ECO:0007669"/>
    <property type="project" value="UniProtKB-KW"/>
</dbReference>
<keyword evidence="8" id="KW-1185">Reference proteome</keyword>
<evidence type="ECO:0000313" key="7">
    <source>
        <dbReference type="EMBL" id="KAK1927114.1"/>
    </source>
</evidence>
<reference evidence="7" key="1">
    <citation type="submission" date="2023-02" db="EMBL/GenBank/DDBJ databases">
        <title>Identification and recombinant expression of a fungal hydrolase from Papiliotrema laurentii that hydrolyzes apple cutin and clears colloidal polyester polyurethane.</title>
        <authorList>
            <consortium name="DOE Joint Genome Institute"/>
            <person name="Roman V.A."/>
            <person name="Bojanowski C."/>
            <person name="Crable B.R."/>
            <person name="Wagner D.N."/>
            <person name="Hung C.S."/>
            <person name="Nadeau L.J."/>
            <person name="Schratz L."/>
            <person name="Haridas S."/>
            <person name="Pangilinan J."/>
            <person name="Lipzen A."/>
            <person name="Na H."/>
            <person name="Yan M."/>
            <person name="Ng V."/>
            <person name="Grigoriev I.V."/>
            <person name="Spatafora J.W."/>
            <person name="Barlow D."/>
            <person name="Biffinger J."/>
            <person name="Kelley-Loughnane N."/>
            <person name="Varaljay V.A."/>
            <person name="Crookes-Goodson W.J."/>
        </authorList>
    </citation>
    <scope>NUCLEOTIDE SEQUENCE</scope>
    <source>
        <strain evidence="7">5307AH</strain>
    </source>
</reference>
<feature type="compositionally biased region" description="Polar residues" evidence="5">
    <location>
        <begin position="922"/>
        <end position="931"/>
    </location>
</feature>
<dbReference type="GO" id="GO:0005080">
    <property type="term" value="F:protein kinase C binding"/>
    <property type="evidence" value="ECO:0007669"/>
    <property type="project" value="TreeGrafter"/>
</dbReference>
<accession>A0AAD9L9A3</accession>
<keyword evidence="3" id="KW-0862">Zinc</keyword>
<keyword evidence="1" id="KW-0479">Metal-binding</keyword>
<dbReference type="EMBL" id="JAODAN010000001">
    <property type="protein sequence ID" value="KAK1927114.1"/>
    <property type="molecule type" value="Genomic_DNA"/>
</dbReference>
<dbReference type="Gene3D" id="2.60.40.10">
    <property type="entry name" value="Immunoglobulins"/>
    <property type="match status" value="1"/>
</dbReference>
<dbReference type="SMART" id="SM00291">
    <property type="entry name" value="ZnF_ZZ"/>
    <property type="match status" value="3"/>
</dbReference>
<evidence type="ECO:0000256" key="3">
    <source>
        <dbReference type="ARBA" id="ARBA00022833"/>
    </source>
</evidence>
<dbReference type="CDD" id="cd02340">
    <property type="entry name" value="ZZ_NBR1_like"/>
    <property type="match status" value="3"/>
</dbReference>
<gene>
    <name evidence="7" type="ORF">DB88DRAFT_476816</name>
</gene>
<keyword evidence="2 4" id="KW-0863">Zinc-finger</keyword>
<dbReference type="InterPro" id="IPR032350">
    <property type="entry name" value="Nbr1_FW"/>
</dbReference>
<feature type="domain" description="ZZ-type" evidence="6">
    <location>
        <begin position="382"/>
        <end position="437"/>
    </location>
</feature>
<comment type="caution">
    <text evidence="7">The sequence shown here is derived from an EMBL/GenBank/DDBJ whole genome shotgun (WGS) entry which is preliminary data.</text>
</comment>
<name>A0AAD9L9A3_PAPLA</name>
<feature type="compositionally biased region" description="Acidic residues" evidence="5">
    <location>
        <begin position="933"/>
        <end position="943"/>
    </location>
</feature>
<dbReference type="AlphaFoldDB" id="A0AAD9L9A3"/>
<evidence type="ECO:0000256" key="1">
    <source>
        <dbReference type="ARBA" id="ARBA00022723"/>
    </source>
</evidence>
<evidence type="ECO:0000313" key="8">
    <source>
        <dbReference type="Proteomes" id="UP001182556"/>
    </source>
</evidence>
<feature type="region of interest" description="Disordered" evidence="5">
    <location>
        <begin position="587"/>
        <end position="609"/>
    </location>
</feature>
<feature type="region of interest" description="Disordered" evidence="5">
    <location>
        <begin position="669"/>
        <end position="704"/>
    </location>
</feature>
<dbReference type="InterPro" id="IPR052260">
    <property type="entry name" value="Autophagy_Rcpt_SigReg"/>
</dbReference>
<evidence type="ECO:0000256" key="5">
    <source>
        <dbReference type="SAM" id="MobiDB-lite"/>
    </source>
</evidence>
<dbReference type="InterPro" id="IPR043145">
    <property type="entry name" value="Znf_ZZ_sf"/>
</dbReference>
<sequence length="956" mass="105961">MFVIKATLKDETRRLVFEGSKFPSYTEVQNKLRSIFTLPSSTHTFWVNVLLFPDDAQEARVLFKKHICDAVEYEAAQTPFLSSHFAAPALQFTVLLTSDPKLDSIHSYHRARYLMKSAKGIAKNIPAMEEELVKKVSLLTSLEQKLESCKNENDSLGVAFWADRVADKQKEVADLQRSLLGCQSQFRSMDAELDGAIQGTTLRHFALNEEREEETRMQQAFDDLAAWNTAGRETNDYANCFPPLEDVLRPPPPLGRGHHGPRARRPHGRFGPYGHFHPQGPHPVVRSFMDRVNETVNGPNTIVRGQEIKSILDNFLINLTNQLSGTFDGARLAESRLTSTSPPPEQQIPGAFVNAETQTVPPSPIPEPVAPASRLGKGGFRHKHISCDGCLTGIRGMRYKCEQCHDYDLCGSCLPLLHSGELHPSNHTFKAMLHPRLEDRVKVSGDENVRHPATCDLCSQSIIGVRWKCLNCPDWDCCASCSATIEDTHPGHSFVKLYKASDYVTTPAVDGKNSDVRHPNIVCDGCDKSIFGVRFKCMHPDCPDYDLCEKCEASPFEVHPDTHPMLKTKVPLRIDARSSFDHTSEVLTSRGFGGHRRGPCPTAPDNAQGRRWRFHNDHRYTPTRPTVTLAQASPAEDGPAQPSAEPWIPGAFVRGPYDHDEVLPELAQPLVPDNKTPEPEIKEEVPVPEDETKQEPTGSVVEARPKEPVSPLDIFSWARHVTIPAGCVLPPGAQFTKTWKLKHFAAGTEYQFEKVKLVHKSDGQVGQGAKKDIHFTREEIIEDAEIEVSIDGLVVPDLPGEEIIEYWRFEDERGVEYGQPLRLRFIVEGSKSAMSSLASSAVIMPASLGRSLTLPSPPRPEFPPSLPPFAMNPVQTRNASPLSSVAVQADHMDTASTSTEDEDDGASVASSFIDVQEIEGFSTASGSNAPTELNDDDEFDFVDESVHEDDSTADEL</sequence>
<evidence type="ECO:0000256" key="4">
    <source>
        <dbReference type="PROSITE-ProRule" id="PRU00228"/>
    </source>
</evidence>
<dbReference type="Pfam" id="PF16158">
    <property type="entry name" value="N_BRCA1_IG"/>
    <property type="match status" value="1"/>
</dbReference>
<dbReference type="InterPro" id="IPR000433">
    <property type="entry name" value="Znf_ZZ"/>
</dbReference>
<dbReference type="Gene3D" id="3.30.60.90">
    <property type="match status" value="3"/>
</dbReference>
<dbReference type="GO" id="GO:0007032">
    <property type="term" value="P:endosome organization"/>
    <property type="evidence" value="ECO:0007669"/>
    <property type="project" value="TreeGrafter"/>
</dbReference>
<feature type="region of interest" description="Disordered" evidence="5">
    <location>
        <begin position="891"/>
        <end position="956"/>
    </location>
</feature>
<dbReference type="Pfam" id="PF00569">
    <property type="entry name" value="ZZ"/>
    <property type="match status" value="3"/>
</dbReference>
<dbReference type="PANTHER" id="PTHR15090:SF0">
    <property type="entry name" value="SEQUESTOSOME-1"/>
    <property type="match status" value="1"/>
</dbReference>
<feature type="domain" description="ZZ-type" evidence="6">
    <location>
        <begin position="450"/>
        <end position="502"/>
    </location>
</feature>
<proteinExistence type="predicted"/>
<dbReference type="PROSITE" id="PS01357">
    <property type="entry name" value="ZF_ZZ_1"/>
    <property type="match status" value="1"/>
</dbReference>
<dbReference type="PANTHER" id="PTHR15090">
    <property type="entry name" value="SEQUESTOSOME 1-RELATED"/>
    <property type="match status" value="1"/>
</dbReference>
<evidence type="ECO:0000256" key="2">
    <source>
        <dbReference type="ARBA" id="ARBA00022771"/>
    </source>
</evidence>
<dbReference type="SUPFAM" id="SSF57850">
    <property type="entry name" value="RING/U-box"/>
    <property type="match status" value="3"/>
</dbReference>
<dbReference type="InterPro" id="IPR013783">
    <property type="entry name" value="Ig-like_fold"/>
</dbReference>
<feature type="compositionally biased region" description="Basic and acidic residues" evidence="5">
    <location>
        <begin position="675"/>
        <end position="694"/>
    </location>
</feature>
<feature type="domain" description="ZZ-type" evidence="6">
    <location>
        <begin position="518"/>
        <end position="573"/>
    </location>
</feature>